<accession>A0A0B0N8I8</accession>
<dbReference type="AlphaFoldDB" id="A0A0B0N8I8"/>
<organism evidence="1 2">
    <name type="scientific">Gossypium arboreum</name>
    <name type="common">Tree cotton</name>
    <name type="synonym">Gossypium nanking</name>
    <dbReference type="NCBI Taxonomy" id="29729"/>
    <lineage>
        <taxon>Eukaryota</taxon>
        <taxon>Viridiplantae</taxon>
        <taxon>Streptophyta</taxon>
        <taxon>Embryophyta</taxon>
        <taxon>Tracheophyta</taxon>
        <taxon>Spermatophyta</taxon>
        <taxon>Magnoliopsida</taxon>
        <taxon>eudicotyledons</taxon>
        <taxon>Gunneridae</taxon>
        <taxon>Pentapetalae</taxon>
        <taxon>rosids</taxon>
        <taxon>malvids</taxon>
        <taxon>Malvales</taxon>
        <taxon>Malvaceae</taxon>
        <taxon>Malvoideae</taxon>
        <taxon>Gossypium</taxon>
    </lineage>
</organism>
<dbReference type="EMBL" id="KN394594">
    <property type="protein sequence ID" value="KHG10788.1"/>
    <property type="molecule type" value="Genomic_DNA"/>
</dbReference>
<reference evidence="2" key="1">
    <citation type="submission" date="2014-09" db="EMBL/GenBank/DDBJ databases">
        <authorList>
            <person name="Mudge J."/>
            <person name="Ramaraj T."/>
            <person name="Lindquist I.E."/>
            <person name="Bharti A.K."/>
            <person name="Sundararajan A."/>
            <person name="Cameron C.T."/>
            <person name="Woodward J.E."/>
            <person name="May G.D."/>
            <person name="Brubaker C."/>
            <person name="Broadhvest J."/>
            <person name="Wilkins T.A."/>
        </authorList>
    </citation>
    <scope>NUCLEOTIDE SEQUENCE</scope>
    <source>
        <strain evidence="2">cv. AKA8401</strain>
    </source>
</reference>
<keyword evidence="2" id="KW-1185">Reference proteome</keyword>
<protein>
    <submittedName>
        <fullName evidence="1">Alanine racemase</fullName>
    </submittedName>
</protein>
<sequence length="79" mass="9118">MHTYPSGSLIIQGTPIQARFLFMLEISDYPSGLNPFCNTCRISVHMSMRVYPSNSLCQPQPRYFSHVSINMHFYDISDQ</sequence>
<name>A0A0B0N8I8_GOSAR</name>
<gene>
    <name evidence="1" type="ORF">F383_12484</name>
</gene>
<proteinExistence type="predicted"/>
<evidence type="ECO:0000313" key="1">
    <source>
        <dbReference type="EMBL" id="KHG10788.1"/>
    </source>
</evidence>
<evidence type="ECO:0000313" key="2">
    <source>
        <dbReference type="Proteomes" id="UP000032142"/>
    </source>
</evidence>
<dbReference type="Proteomes" id="UP000032142">
    <property type="component" value="Unassembled WGS sequence"/>
</dbReference>